<sequence>MIADAIMDTKNDAAMSPRTDHPLCSKLILLKTWTVADSSGLVN</sequence>
<dbReference type="EMBL" id="NBIV01000196">
    <property type="protein sequence ID" value="PXF41783.1"/>
    <property type="molecule type" value="Genomic_DNA"/>
</dbReference>
<organism evidence="1 2">
    <name type="scientific">Gracilariopsis chorda</name>
    <dbReference type="NCBI Taxonomy" id="448386"/>
    <lineage>
        <taxon>Eukaryota</taxon>
        <taxon>Rhodophyta</taxon>
        <taxon>Florideophyceae</taxon>
        <taxon>Rhodymeniophycidae</taxon>
        <taxon>Gracilariales</taxon>
        <taxon>Gracilariaceae</taxon>
        <taxon>Gracilariopsis</taxon>
    </lineage>
</organism>
<comment type="caution">
    <text evidence="1">The sequence shown here is derived from an EMBL/GenBank/DDBJ whole genome shotgun (WGS) entry which is preliminary data.</text>
</comment>
<accession>A0A2V3IID3</accession>
<evidence type="ECO:0000313" key="2">
    <source>
        <dbReference type="Proteomes" id="UP000247409"/>
    </source>
</evidence>
<reference evidence="1 2" key="1">
    <citation type="journal article" date="2018" name="Mol. Biol. Evol.">
        <title>Analysis of the draft genome of the red seaweed Gracilariopsis chorda provides insights into genome size evolution in Rhodophyta.</title>
        <authorList>
            <person name="Lee J."/>
            <person name="Yang E.C."/>
            <person name="Graf L."/>
            <person name="Yang J.H."/>
            <person name="Qiu H."/>
            <person name="Zel Zion U."/>
            <person name="Chan C.X."/>
            <person name="Stephens T.G."/>
            <person name="Weber A.P.M."/>
            <person name="Boo G.H."/>
            <person name="Boo S.M."/>
            <person name="Kim K.M."/>
            <person name="Shin Y."/>
            <person name="Jung M."/>
            <person name="Lee S.J."/>
            <person name="Yim H.S."/>
            <person name="Lee J.H."/>
            <person name="Bhattacharya D."/>
            <person name="Yoon H.S."/>
        </authorList>
    </citation>
    <scope>NUCLEOTIDE SEQUENCE [LARGE SCALE GENOMIC DNA]</scope>
    <source>
        <strain evidence="1 2">SKKU-2015</strain>
        <tissue evidence="1">Whole body</tissue>
    </source>
</reference>
<protein>
    <submittedName>
        <fullName evidence="1">Uncharacterized protein</fullName>
    </submittedName>
</protein>
<dbReference type="Proteomes" id="UP000247409">
    <property type="component" value="Unassembled WGS sequence"/>
</dbReference>
<dbReference type="AlphaFoldDB" id="A0A2V3IID3"/>
<name>A0A2V3IID3_9FLOR</name>
<gene>
    <name evidence="1" type="ORF">BWQ96_08504</name>
</gene>
<keyword evidence="2" id="KW-1185">Reference proteome</keyword>
<evidence type="ECO:0000313" key="1">
    <source>
        <dbReference type="EMBL" id="PXF41783.1"/>
    </source>
</evidence>
<proteinExistence type="predicted"/>